<dbReference type="InterPro" id="IPR006583">
    <property type="entry name" value="PAN-3_domain"/>
</dbReference>
<dbReference type="Proteomes" id="UP000265631">
    <property type="component" value="Unassembled WGS sequence"/>
</dbReference>
<dbReference type="InterPro" id="IPR003609">
    <property type="entry name" value="Pan_app"/>
</dbReference>
<keyword evidence="5" id="KW-1185">Reference proteome</keyword>
<evidence type="ECO:0000256" key="2">
    <source>
        <dbReference type="SAM" id="SignalP"/>
    </source>
</evidence>
<feature type="signal peptide" evidence="2">
    <location>
        <begin position="1"/>
        <end position="19"/>
    </location>
</feature>
<organism evidence="4 5">
    <name type="scientific">Fusarium flagelliforme</name>
    <dbReference type="NCBI Taxonomy" id="2675880"/>
    <lineage>
        <taxon>Eukaryota</taxon>
        <taxon>Fungi</taxon>
        <taxon>Dikarya</taxon>
        <taxon>Ascomycota</taxon>
        <taxon>Pezizomycotina</taxon>
        <taxon>Sordariomycetes</taxon>
        <taxon>Hypocreomycetidae</taxon>
        <taxon>Hypocreales</taxon>
        <taxon>Nectriaceae</taxon>
        <taxon>Fusarium</taxon>
        <taxon>Fusarium incarnatum-equiseti species complex</taxon>
    </lineage>
</organism>
<reference evidence="4 5" key="1">
    <citation type="journal article" date="2018" name="PLoS Pathog.">
        <title>Evolution of structural diversity of trichothecenes, a family of toxins produced by plant pathogenic and entomopathogenic fungi.</title>
        <authorList>
            <person name="Proctor R.H."/>
            <person name="McCormick S.P."/>
            <person name="Kim H.S."/>
            <person name="Cardoza R.E."/>
            <person name="Stanley A.M."/>
            <person name="Lindo L."/>
            <person name="Kelly A."/>
            <person name="Brown D.W."/>
            <person name="Lee T."/>
            <person name="Vaughan M.M."/>
            <person name="Alexander N.J."/>
            <person name="Busman M."/>
            <person name="Gutierrez S."/>
        </authorList>
    </citation>
    <scope>NUCLEOTIDE SEQUENCE [LARGE SCALE GENOMIC DNA]</scope>
    <source>
        <strain evidence="4 5">NRRL 13405</strain>
    </source>
</reference>
<dbReference type="PROSITE" id="PS50948">
    <property type="entry name" value="PAN"/>
    <property type="match status" value="1"/>
</dbReference>
<gene>
    <name evidence="4" type="ORF">FIE12Z_3628</name>
</gene>
<comment type="caution">
    <text evidence="4">The sequence shown here is derived from an EMBL/GenBank/DDBJ whole genome shotgun (WGS) entry which is preliminary data.</text>
</comment>
<keyword evidence="2" id="KW-0732">Signal</keyword>
<evidence type="ECO:0000259" key="3">
    <source>
        <dbReference type="PROSITE" id="PS50948"/>
    </source>
</evidence>
<feature type="region of interest" description="Disordered" evidence="1">
    <location>
        <begin position="112"/>
        <end position="144"/>
    </location>
</feature>
<dbReference type="OrthoDB" id="5102041at2759"/>
<dbReference type="AlphaFoldDB" id="A0A395MVX4"/>
<protein>
    <recommendedName>
        <fullName evidence="3">Apple domain-containing protein</fullName>
    </recommendedName>
</protein>
<proteinExistence type="predicted"/>
<dbReference type="STRING" id="2594813.A0A395MVX4"/>
<feature type="chain" id="PRO_5017358571" description="Apple domain-containing protein" evidence="2">
    <location>
        <begin position="20"/>
        <end position="237"/>
    </location>
</feature>
<accession>A0A395MVX4</accession>
<name>A0A395MVX4_9HYPO</name>
<dbReference type="Pfam" id="PF08277">
    <property type="entry name" value="PAN_3"/>
    <property type="match status" value="1"/>
</dbReference>
<evidence type="ECO:0000313" key="5">
    <source>
        <dbReference type="Proteomes" id="UP000265631"/>
    </source>
</evidence>
<feature type="domain" description="Apple" evidence="3">
    <location>
        <begin position="152"/>
        <end position="232"/>
    </location>
</feature>
<dbReference type="EMBL" id="PXXK01000077">
    <property type="protein sequence ID" value="RFN52076.1"/>
    <property type="molecule type" value="Genomic_DNA"/>
</dbReference>
<evidence type="ECO:0000256" key="1">
    <source>
        <dbReference type="SAM" id="MobiDB-lite"/>
    </source>
</evidence>
<dbReference type="Gene3D" id="3.50.4.10">
    <property type="entry name" value="Hepatocyte Growth Factor"/>
    <property type="match status" value="1"/>
</dbReference>
<sequence>MRSSHQLLVLPVFAGIAAAGLCRPGSSSITTAATAIETGTSINADTKTSLTQTLSFSASENISATTLETIVPIPESSASGTTTAPLVETSATETTAAVITDLTSDTTLATSFTTSNAPETTTGLETSTALETTTSQATTTTSPVFPPEPIICPGSDRICLYNMDIRCDYQLTGLPKDGSMSLDECAEKCGKDASCILFSWAPSDSSCYMGSYDDLEVEDWIPGVVSGLKGECEEPEP</sequence>
<feature type="compositionally biased region" description="Low complexity" evidence="1">
    <location>
        <begin position="112"/>
        <end position="142"/>
    </location>
</feature>
<evidence type="ECO:0000313" key="4">
    <source>
        <dbReference type="EMBL" id="RFN52076.1"/>
    </source>
</evidence>